<evidence type="ECO:0000313" key="4">
    <source>
        <dbReference type="Proteomes" id="UP000219374"/>
    </source>
</evidence>
<dbReference type="Pfam" id="PF00326">
    <property type="entry name" value="Peptidase_S9"/>
    <property type="match status" value="1"/>
</dbReference>
<dbReference type="PANTHER" id="PTHR43037">
    <property type="entry name" value="UNNAMED PRODUCT-RELATED"/>
    <property type="match status" value="1"/>
</dbReference>
<dbReference type="AlphaFoldDB" id="A0A286DDM5"/>
<feature type="domain" description="Peptidase S9 prolyl oligopeptidase catalytic" evidence="2">
    <location>
        <begin position="139"/>
        <end position="276"/>
    </location>
</feature>
<reference evidence="3 4" key="1">
    <citation type="submission" date="2017-09" db="EMBL/GenBank/DDBJ databases">
        <authorList>
            <person name="Ehlers B."/>
            <person name="Leendertz F.H."/>
        </authorList>
    </citation>
    <scope>NUCLEOTIDE SEQUENCE [LARGE SCALE GENOMIC DNA]</scope>
    <source>
        <strain evidence="3 4">CGMCC 1.10978</strain>
    </source>
</reference>
<evidence type="ECO:0000256" key="1">
    <source>
        <dbReference type="ARBA" id="ARBA00022729"/>
    </source>
</evidence>
<proteinExistence type="predicted"/>
<name>A0A286DDM5_9GAMM</name>
<dbReference type="GO" id="GO:0008236">
    <property type="term" value="F:serine-type peptidase activity"/>
    <property type="evidence" value="ECO:0007669"/>
    <property type="project" value="InterPro"/>
</dbReference>
<accession>A0A286DDM5</accession>
<organism evidence="3 4">
    <name type="scientific">Pseudoxanthomonas wuyuanensis</name>
    <dbReference type="NCBI Taxonomy" id="1073196"/>
    <lineage>
        <taxon>Bacteria</taxon>
        <taxon>Pseudomonadati</taxon>
        <taxon>Pseudomonadota</taxon>
        <taxon>Gammaproteobacteria</taxon>
        <taxon>Lysobacterales</taxon>
        <taxon>Lysobacteraceae</taxon>
        <taxon>Pseudoxanthomonas</taxon>
    </lineage>
</organism>
<dbReference type="Gene3D" id="3.40.50.1820">
    <property type="entry name" value="alpha/beta hydrolase"/>
    <property type="match status" value="1"/>
</dbReference>
<evidence type="ECO:0000259" key="2">
    <source>
        <dbReference type="Pfam" id="PF00326"/>
    </source>
</evidence>
<evidence type="ECO:0000313" key="3">
    <source>
        <dbReference type="EMBL" id="SOD56719.1"/>
    </source>
</evidence>
<dbReference type="InterPro" id="IPR050955">
    <property type="entry name" value="Plant_Biomass_Hydrol_Est"/>
</dbReference>
<sequence>MPIRWLVYAVAIIVSRAPAMPPLRSLLTLSALCLLSLALSACQSMPSAATGTFVKRELSLDGATYRYQVFVPASRFRKDKAPVVLFLHGSGERGSDGEKQTQAGLGPYLRTHADDFPAIAVFPQSPDGRSWDGDVAQMALAALEAASTEFGGDPQRTYATGLSRGGYGTWELALLQPQRFAALVPICGGITPPGTRPDLDDLEVASVVSHDDPFADAARQLRHIPAWIFHGGKDDVVPPAQSRRMYAALKAEGADVQYTEFPDASHNAWDATYQSDAMWRWLFAQRKP</sequence>
<dbReference type="SUPFAM" id="SSF53474">
    <property type="entry name" value="alpha/beta-Hydrolases"/>
    <property type="match status" value="1"/>
</dbReference>
<gene>
    <name evidence="3" type="ORF">SAMN06296416_110131</name>
</gene>
<dbReference type="GO" id="GO:0006508">
    <property type="term" value="P:proteolysis"/>
    <property type="evidence" value="ECO:0007669"/>
    <property type="project" value="InterPro"/>
</dbReference>
<dbReference type="EMBL" id="OCND01000010">
    <property type="protein sequence ID" value="SOD56719.1"/>
    <property type="molecule type" value="Genomic_DNA"/>
</dbReference>
<dbReference type="InterPro" id="IPR001375">
    <property type="entry name" value="Peptidase_S9_cat"/>
</dbReference>
<dbReference type="Proteomes" id="UP000219374">
    <property type="component" value="Unassembled WGS sequence"/>
</dbReference>
<keyword evidence="1" id="KW-0732">Signal</keyword>
<dbReference type="ESTHER" id="9gamm-a0a286ddm5">
    <property type="family name" value="5_AlphaBeta_hydrolase"/>
</dbReference>
<dbReference type="PANTHER" id="PTHR43037:SF1">
    <property type="entry name" value="BLL1128 PROTEIN"/>
    <property type="match status" value="1"/>
</dbReference>
<dbReference type="InterPro" id="IPR029058">
    <property type="entry name" value="AB_hydrolase_fold"/>
</dbReference>
<keyword evidence="4" id="KW-1185">Reference proteome</keyword>
<protein>
    <submittedName>
        <fullName evidence="3">Prolyl oligopeptidase family protein</fullName>
    </submittedName>
</protein>